<evidence type="ECO:0000256" key="1">
    <source>
        <dbReference type="ARBA" id="ARBA00007749"/>
    </source>
</evidence>
<dbReference type="InterPro" id="IPR006311">
    <property type="entry name" value="TAT_signal"/>
</dbReference>
<dbReference type="EMBL" id="BMVC01000007">
    <property type="protein sequence ID" value="GHC97123.1"/>
    <property type="molecule type" value="Genomic_DNA"/>
</dbReference>
<evidence type="ECO:0000256" key="3">
    <source>
        <dbReference type="ARBA" id="ARBA00022801"/>
    </source>
</evidence>
<evidence type="ECO:0000313" key="7">
    <source>
        <dbReference type="EMBL" id="GHC97123.1"/>
    </source>
</evidence>
<keyword evidence="2" id="KW-0479">Metal-binding</keyword>
<keyword evidence="3" id="KW-0378">Hydrolase</keyword>
<feature type="domain" description="Metallo-beta-lactamase" evidence="6">
    <location>
        <begin position="141"/>
        <end position="347"/>
    </location>
</feature>
<dbReference type="AlphaFoldDB" id="A0A918WZJ1"/>
<evidence type="ECO:0000313" key="8">
    <source>
        <dbReference type="Proteomes" id="UP000638353"/>
    </source>
</evidence>
<gene>
    <name evidence="7" type="ORF">GCM10010334_38120</name>
</gene>
<comment type="caution">
    <text evidence="7">The sequence shown here is derived from an EMBL/GenBank/DDBJ whole genome shotgun (WGS) entry which is preliminary data.</text>
</comment>
<evidence type="ECO:0000256" key="4">
    <source>
        <dbReference type="ARBA" id="ARBA00022833"/>
    </source>
</evidence>
<dbReference type="Pfam" id="PF00753">
    <property type="entry name" value="Lactamase_B"/>
    <property type="match status" value="1"/>
</dbReference>
<feature type="compositionally biased region" description="Low complexity" evidence="5">
    <location>
        <begin position="10"/>
        <end position="30"/>
    </location>
</feature>
<evidence type="ECO:0000259" key="6">
    <source>
        <dbReference type="SMART" id="SM00849"/>
    </source>
</evidence>
<evidence type="ECO:0000256" key="5">
    <source>
        <dbReference type="SAM" id="MobiDB-lite"/>
    </source>
</evidence>
<dbReference type="InterPro" id="IPR036866">
    <property type="entry name" value="RibonucZ/Hydroxyglut_hydro"/>
</dbReference>
<evidence type="ECO:0000256" key="2">
    <source>
        <dbReference type="ARBA" id="ARBA00022723"/>
    </source>
</evidence>
<accession>A0A918WZJ1</accession>
<dbReference type="PANTHER" id="PTHR42978">
    <property type="entry name" value="QUORUM-QUENCHING LACTONASE YTNP-RELATED-RELATED"/>
    <property type="match status" value="1"/>
</dbReference>
<dbReference type="GO" id="GO:0046872">
    <property type="term" value="F:metal ion binding"/>
    <property type="evidence" value="ECO:0007669"/>
    <property type="project" value="UniProtKB-KW"/>
</dbReference>
<dbReference type="InterPro" id="IPR051013">
    <property type="entry name" value="MBL_superfamily_lactonases"/>
</dbReference>
<name>A0A918WZJ1_9ACTN</name>
<keyword evidence="4" id="KW-0862">Zinc</keyword>
<dbReference type="Proteomes" id="UP000638353">
    <property type="component" value="Unassembled WGS sequence"/>
</dbReference>
<dbReference type="Gene3D" id="3.60.15.10">
    <property type="entry name" value="Ribonuclease Z/Hydroxyacylglutathione hydrolase-like"/>
    <property type="match status" value="1"/>
</dbReference>
<dbReference type="SMART" id="SM00849">
    <property type="entry name" value="Lactamase_B"/>
    <property type="match status" value="1"/>
</dbReference>
<reference evidence="7" key="1">
    <citation type="journal article" date="2014" name="Int. J. Syst. Evol. Microbiol.">
        <title>Complete genome sequence of Corynebacterium casei LMG S-19264T (=DSM 44701T), isolated from a smear-ripened cheese.</title>
        <authorList>
            <consortium name="US DOE Joint Genome Institute (JGI-PGF)"/>
            <person name="Walter F."/>
            <person name="Albersmeier A."/>
            <person name="Kalinowski J."/>
            <person name="Ruckert C."/>
        </authorList>
    </citation>
    <scope>NUCLEOTIDE SEQUENCE</scope>
    <source>
        <strain evidence="7">JCM 4637</strain>
    </source>
</reference>
<sequence length="356" mass="37577">MTRHSPHTPSPSTGSTDATDATGSTGPTGSTGEGPARRTVLRGAAAATAGSAAVLWSAAPQADAAAPQAVATPSAPDPEAPTGRILRRRTGPFEVLALLDAHGPFPGKQTDHFAGATPEAWARAKRIDPRAFGPADTWVLDFRCYAIRRPGGRVTLVDTGVGPADSPAAPWAPVPGHLPQVLADAGIRRRDVDTVVLTHLHEDHYGWAVSPAGVPMLPEARYVVQRAETAALTEKDTAYRYVVAPLRRTGQLHEVDGRTRLLGAGKRRSGAVVLLPTPGHTAGHQSVLVDGGGRRIMVTGDALVHAVQLADPAVPYRYERDPATARRSREQLLREARAGRALLATAHLNTTFLPVR</sequence>
<dbReference type="PROSITE" id="PS51318">
    <property type="entry name" value="TAT"/>
    <property type="match status" value="1"/>
</dbReference>
<dbReference type="RefSeq" id="WP_189824544.1">
    <property type="nucleotide sequence ID" value="NZ_BMVC01000007.1"/>
</dbReference>
<comment type="similarity">
    <text evidence="1">Belongs to the metallo-beta-lactamase superfamily.</text>
</comment>
<dbReference type="SUPFAM" id="SSF56281">
    <property type="entry name" value="Metallo-hydrolase/oxidoreductase"/>
    <property type="match status" value="1"/>
</dbReference>
<feature type="region of interest" description="Disordered" evidence="5">
    <location>
        <begin position="1"/>
        <end position="44"/>
    </location>
</feature>
<organism evidence="7 8">
    <name type="scientific">Streptomyces finlayi</name>
    <dbReference type="NCBI Taxonomy" id="67296"/>
    <lineage>
        <taxon>Bacteria</taxon>
        <taxon>Bacillati</taxon>
        <taxon>Actinomycetota</taxon>
        <taxon>Actinomycetes</taxon>
        <taxon>Kitasatosporales</taxon>
        <taxon>Streptomycetaceae</taxon>
        <taxon>Streptomyces</taxon>
    </lineage>
</organism>
<dbReference type="GO" id="GO:0016787">
    <property type="term" value="F:hydrolase activity"/>
    <property type="evidence" value="ECO:0007669"/>
    <property type="project" value="UniProtKB-KW"/>
</dbReference>
<protein>
    <recommendedName>
        <fullName evidence="6">Metallo-beta-lactamase domain-containing protein</fullName>
    </recommendedName>
</protein>
<dbReference type="PANTHER" id="PTHR42978:SF6">
    <property type="entry name" value="QUORUM-QUENCHING LACTONASE YTNP-RELATED"/>
    <property type="match status" value="1"/>
</dbReference>
<reference evidence="7" key="2">
    <citation type="submission" date="2020-09" db="EMBL/GenBank/DDBJ databases">
        <authorList>
            <person name="Sun Q."/>
            <person name="Ohkuma M."/>
        </authorList>
    </citation>
    <scope>NUCLEOTIDE SEQUENCE</scope>
    <source>
        <strain evidence="7">JCM 4637</strain>
    </source>
</reference>
<dbReference type="InterPro" id="IPR001279">
    <property type="entry name" value="Metallo-B-lactamas"/>
</dbReference>
<proteinExistence type="inferred from homology"/>